<reference evidence="10" key="1">
    <citation type="submission" date="2016-10" db="EMBL/GenBank/DDBJ databases">
        <authorList>
            <person name="Varghese N."/>
            <person name="Submissions S."/>
        </authorList>
    </citation>
    <scope>NUCLEOTIDE SEQUENCE [LARGE SCALE GENOMIC DNA]</scope>
    <source>
        <strain evidence="10">DSM 44718</strain>
    </source>
</reference>
<dbReference type="Proteomes" id="UP000199632">
    <property type="component" value="Unassembled WGS sequence"/>
</dbReference>
<keyword evidence="10" id="KW-1185">Reference proteome</keyword>
<evidence type="ECO:0000256" key="2">
    <source>
        <dbReference type="ARBA" id="ARBA00022553"/>
    </source>
</evidence>
<dbReference type="InterPro" id="IPR006162">
    <property type="entry name" value="Ppantetheine_attach_site"/>
</dbReference>
<dbReference type="PROSITE" id="PS00606">
    <property type="entry name" value="KS3_1"/>
    <property type="match status" value="1"/>
</dbReference>
<dbReference type="Gene3D" id="1.10.1200.10">
    <property type="entry name" value="ACP-like"/>
    <property type="match status" value="1"/>
</dbReference>
<dbReference type="PROSITE" id="PS50075">
    <property type="entry name" value="CARRIER"/>
    <property type="match status" value="1"/>
</dbReference>
<dbReference type="InterPro" id="IPR049900">
    <property type="entry name" value="PKS_mFAS_DH"/>
</dbReference>
<evidence type="ECO:0000259" key="7">
    <source>
        <dbReference type="PROSITE" id="PS52004"/>
    </source>
</evidence>
<dbReference type="InterPro" id="IPR020806">
    <property type="entry name" value="PKS_PP-bd"/>
</dbReference>
<keyword evidence="4" id="KW-0511">Multifunctional enzyme</keyword>
<dbReference type="CDD" id="cd05195">
    <property type="entry name" value="enoyl_red"/>
    <property type="match status" value="1"/>
</dbReference>
<name>A0A1H3T2J5_9ACTN</name>
<dbReference type="InterPro" id="IPR032821">
    <property type="entry name" value="PKS_assoc"/>
</dbReference>
<dbReference type="InterPro" id="IPR001227">
    <property type="entry name" value="Ac_transferase_dom_sf"/>
</dbReference>
<dbReference type="Gene3D" id="3.10.129.110">
    <property type="entry name" value="Polyketide synthase dehydratase"/>
    <property type="match status" value="1"/>
</dbReference>
<dbReference type="InterPro" id="IPR009081">
    <property type="entry name" value="PP-bd_ACP"/>
</dbReference>
<dbReference type="InterPro" id="IPR036736">
    <property type="entry name" value="ACP-like_sf"/>
</dbReference>
<dbReference type="InterPro" id="IPR018201">
    <property type="entry name" value="Ketoacyl_synth_AS"/>
</dbReference>
<dbReference type="SUPFAM" id="SSF50129">
    <property type="entry name" value="GroES-like"/>
    <property type="match status" value="1"/>
</dbReference>
<dbReference type="InterPro" id="IPR013968">
    <property type="entry name" value="PKS_KR"/>
</dbReference>
<keyword evidence="3" id="KW-0808">Transferase</keyword>
<dbReference type="CDD" id="cd00833">
    <property type="entry name" value="PKS"/>
    <property type="match status" value="1"/>
</dbReference>
<dbReference type="GO" id="GO:0004315">
    <property type="term" value="F:3-oxoacyl-[acyl-carrier-protein] synthase activity"/>
    <property type="evidence" value="ECO:0007669"/>
    <property type="project" value="InterPro"/>
</dbReference>
<dbReference type="InterPro" id="IPR057326">
    <property type="entry name" value="KR_dom"/>
</dbReference>
<dbReference type="SMART" id="SM00826">
    <property type="entry name" value="PKS_DH"/>
    <property type="match status" value="1"/>
</dbReference>
<dbReference type="InterPro" id="IPR016039">
    <property type="entry name" value="Thiolase-like"/>
</dbReference>
<feature type="region of interest" description="N-terminal hotdog fold" evidence="5">
    <location>
        <begin position="874"/>
        <end position="998"/>
    </location>
</feature>
<accession>A0A1H3T2J5</accession>
<dbReference type="EMBL" id="FNQB01000003">
    <property type="protein sequence ID" value="SDZ44098.1"/>
    <property type="molecule type" value="Genomic_DNA"/>
</dbReference>
<gene>
    <name evidence="9" type="ORF">SAMN05421684_5063</name>
</gene>
<dbReference type="SUPFAM" id="SSF52151">
    <property type="entry name" value="FabD/lysophospholipase-like"/>
    <property type="match status" value="1"/>
</dbReference>
<dbReference type="Gene3D" id="3.90.180.10">
    <property type="entry name" value="Medium-chain alcohol dehydrogenases, catalytic domain"/>
    <property type="match status" value="1"/>
</dbReference>
<dbReference type="Pfam" id="PF00550">
    <property type="entry name" value="PP-binding"/>
    <property type="match status" value="1"/>
</dbReference>
<dbReference type="SMART" id="SM00823">
    <property type="entry name" value="PKS_PP"/>
    <property type="match status" value="1"/>
</dbReference>
<dbReference type="Gene3D" id="3.40.366.10">
    <property type="entry name" value="Malonyl-Coenzyme A Acyl Carrier Protein, domain 2"/>
    <property type="match status" value="1"/>
</dbReference>
<keyword evidence="1" id="KW-0596">Phosphopantetheine</keyword>
<dbReference type="PANTHER" id="PTHR43775:SF37">
    <property type="entry name" value="SI:DKEY-61P9.11"/>
    <property type="match status" value="1"/>
</dbReference>
<dbReference type="InterPro" id="IPR020843">
    <property type="entry name" value="ER"/>
</dbReference>
<dbReference type="InterPro" id="IPR049551">
    <property type="entry name" value="PKS_DH_C"/>
</dbReference>
<evidence type="ECO:0000259" key="6">
    <source>
        <dbReference type="PROSITE" id="PS50075"/>
    </source>
</evidence>
<dbReference type="SMART" id="SM00822">
    <property type="entry name" value="PKS_KR"/>
    <property type="match status" value="1"/>
</dbReference>
<dbReference type="Gene3D" id="3.30.70.3290">
    <property type="match status" value="1"/>
</dbReference>
<dbReference type="Pfam" id="PF21089">
    <property type="entry name" value="PKS_DH_N"/>
    <property type="match status" value="1"/>
</dbReference>
<dbReference type="GO" id="GO:0071770">
    <property type="term" value="P:DIM/DIP cell wall layer assembly"/>
    <property type="evidence" value="ECO:0007669"/>
    <property type="project" value="TreeGrafter"/>
</dbReference>
<organism evidence="9 10">
    <name type="scientific">Asanoa ishikariensis</name>
    <dbReference type="NCBI Taxonomy" id="137265"/>
    <lineage>
        <taxon>Bacteria</taxon>
        <taxon>Bacillati</taxon>
        <taxon>Actinomycetota</taxon>
        <taxon>Actinomycetes</taxon>
        <taxon>Micromonosporales</taxon>
        <taxon>Micromonosporaceae</taxon>
        <taxon>Asanoa</taxon>
    </lineage>
</organism>
<dbReference type="SUPFAM" id="SSF47336">
    <property type="entry name" value="ACP-like"/>
    <property type="match status" value="1"/>
</dbReference>
<dbReference type="RefSeq" id="WP_204082644.1">
    <property type="nucleotide sequence ID" value="NZ_BOND01000004.1"/>
</dbReference>
<dbReference type="GO" id="GO:0016491">
    <property type="term" value="F:oxidoreductase activity"/>
    <property type="evidence" value="ECO:0007669"/>
    <property type="project" value="InterPro"/>
</dbReference>
<feature type="domain" description="Ketosynthase family 3 (KS3)" evidence="7">
    <location>
        <begin position="3"/>
        <end position="413"/>
    </location>
</feature>
<dbReference type="SMART" id="SM00827">
    <property type="entry name" value="PKS_AT"/>
    <property type="match status" value="1"/>
</dbReference>
<dbReference type="GO" id="GO:0004312">
    <property type="term" value="F:fatty acid synthase activity"/>
    <property type="evidence" value="ECO:0007669"/>
    <property type="project" value="TreeGrafter"/>
</dbReference>
<dbReference type="Pfam" id="PF16197">
    <property type="entry name" value="KAsynt_C_assoc"/>
    <property type="match status" value="1"/>
</dbReference>
<dbReference type="InterPro" id="IPR020841">
    <property type="entry name" value="PKS_Beta-ketoAc_synthase_dom"/>
</dbReference>
<dbReference type="PROSITE" id="PS00012">
    <property type="entry name" value="PHOSPHOPANTETHEINE"/>
    <property type="match status" value="1"/>
</dbReference>
<dbReference type="Gene3D" id="3.40.47.10">
    <property type="match status" value="1"/>
</dbReference>
<dbReference type="InterPro" id="IPR014043">
    <property type="entry name" value="Acyl_transferase_dom"/>
</dbReference>
<dbReference type="InterPro" id="IPR011032">
    <property type="entry name" value="GroES-like_sf"/>
</dbReference>
<dbReference type="InterPro" id="IPR050091">
    <property type="entry name" value="PKS_NRPS_Biosynth_Enz"/>
</dbReference>
<dbReference type="SUPFAM" id="SSF55048">
    <property type="entry name" value="Probable ACP-binding domain of malonyl-CoA ACP transacylase"/>
    <property type="match status" value="1"/>
</dbReference>
<dbReference type="InterPro" id="IPR016036">
    <property type="entry name" value="Malonyl_transacylase_ACP-bd"/>
</dbReference>
<dbReference type="InterPro" id="IPR020807">
    <property type="entry name" value="PKS_DH"/>
</dbReference>
<dbReference type="SMART" id="SM00825">
    <property type="entry name" value="PKS_KS"/>
    <property type="match status" value="1"/>
</dbReference>
<evidence type="ECO:0000256" key="5">
    <source>
        <dbReference type="PROSITE-ProRule" id="PRU01363"/>
    </source>
</evidence>
<dbReference type="FunFam" id="3.40.47.10:FF:000019">
    <property type="entry name" value="Polyketide synthase type I"/>
    <property type="match status" value="1"/>
</dbReference>
<dbReference type="SUPFAM" id="SSF53901">
    <property type="entry name" value="Thiolase-like"/>
    <property type="match status" value="1"/>
</dbReference>
<dbReference type="Pfam" id="PF00698">
    <property type="entry name" value="Acyl_transf_1"/>
    <property type="match status" value="1"/>
</dbReference>
<dbReference type="InterPro" id="IPR014031">
    <property type="entry name" value="Ketoacyl_synth_C"/>
</dbReference>
<sequence length="2056" mass="212075">MEHEHIAIVGIGCRLPGDVDSPAALWRLLADGRDAVGPFPAGRPSPGAATPPDGGWLTDVTGFDADFFGVSRREADVLDPQHRLMLEVVWEAFEHAGLPPDGLSGESTGVYLGLSYDEYMQRLAGQPEELAGGILTNGHCVAAGRISYLLGLHGPAVTVDTACSSGLVAVHQAAQALRDRECDLAVAGAVNLIVDERTTREFTRFGMLSPTGRCRAFDTQADGFVRSEGAGAVVLKRLGDALREGDRILAVVRGSAVNQDGRSDGLSAPSAEAQEQVYRAALVRAGLDASQIGYVEAHGTGTRLGDPTELSSLTRVYGGQGRAVAVGSIKTNIGHLEPAAGIVGLIKTVLSLDYGLIPGNLHFTGWTPGTDPSAAGLFVPTGTTRWPDGAAVRRAAVSSFGFSGTNAHVVLEEAPNLPSAPAVPRPTVEPEVVVIPAGSRGALPAAAARVADWLDGDGRDVPLRDIAHTFALRRGAGRGRLGVVATDTEELSDRLRAYAAGHVDPAVVDGEVHSGVVRGAVWVFSGQGSQWPGMGRELLAAEPAFAASLTRTDALIGTEAGFSVLDVLRSGQPVSGCGFVQPVLFAVQVALADLWRSYGVSPAGVIGHSMGEVAAAVVAGALSLADGVAVICRRSALLERIAGAGAMASVGLGRSQVEADIAAAGAGEVVSVAVVAASASTVIAGDDEWVRLLVDSWDAEGVPARLVAVDVASHSPQVDPLLQDLDAALKDLRPREPVVPFYSTVLDPRSEQPAFDADYWCRNLRQPVRFSAAVYAAAADRHQVFLEVSPHPVVAAAVRDNLSPEAVVVGTLRREEPELPTFRTSLAALHCAGVPVAWSVLYGDAELADPPAITYDRRRHWVDVSPVAPAAAPVGLPGVHAEVAGDPVRHTWVGDAGLLACAFLADHRVHDEPVLPGAAFHALALSAACAVFAAPADEVSVENLTFRELLRLADHTEVSTTVTVIGPDRAECEIFARGADGAWVQHAGAVLRSGRSAAAPDAVPMCDVPSDSDALYAAMRSRGIEHGPAFAGLSGLTRSADGSAARAVIVPPLAAVGALAIHPVLLDLCAQLLVATVLDVPGQGLVLPVGIARVAVTGDLSQAAFAEARLDSSDDEGFAGDVVLRDGAGAAVLTVAGLRCVRQRVPASAADRPESWLIESHWVPAPPVSGAVVGRVLLLGEGGGAVLPVAAALRSRGAAADVVDVPLDEPVHGLLGGVLPGVVALVCGSAVAAGDAALDRTRRVVAVAQALCTEAVPPRLVLVTGGALDEAALRGVVRVLAIEHPELRATLVDSTDADLLAAELLADGADDEVRHRAGERSVARLAYAPVPETSFVDVRCGVDGFRLRAGRLGDLSGLELAACHRRRPGPGEVEIQVTAAGVNFRDVLTVLGLLGHPESSASGTLARPEAFRSPGDGHDVRYRIGFECAGVVSAVGSGVPLAVGETVLAVDLRGGAFGSFLTVPATAVARMPGGLDPVVAAGQLTGYLTAWYALRHVAGVRSGERVLIHSGTGGTGLAAIAVARRLGATVLATAGTPEKRARLRELGIATVMDSRSLDFAAETLAATGGEGVDVVLNSLAGPAIRAGLSTLRPFGRFVELGVRDILADRAIGLAPLRHNITFSTVDLIELQNRRPDVFATVLREVLTGLADGSLPPLPVRSYPLTSATDALRTMAAAAHQGKLVLTVPGSGTVRAARPDGPPVRPDGSYIITGGLTGVGLATASWLASRGAGHLVLNGRRAPSTEAAATIASLRAAGTRVTVIRGDIASPGTADALVTAATAFNRPLRGVLHAAMVLADAALLTVADDQFDTVWRPKVVGARALHTAVTGHRPDWFVVFSSMASLIGNAGQTVYAAANSWLDGFAEWRAAQGLPTLAVNWGPWGETGAATDFAARGYTTIGTSDGFDALSTLLTHDRVRTGVIPGPPSTWVPAPDAPFFGSLLSPVEAATAAEPTTVDVRADLAATPAGLARRTALESYVGGHVQAVMRLGDSVLDPQVPLRALGFDSLLAMELRARLEAGLGVKLAGNFVWQHPTLAALAEGLAGHMDLALEADE</sequence>
<dbReference type="Pfam" id="PF00109">
    <property type="entry name" value="ketoacyl-synt"/>
    <property type="match status" value="1"/>
</dbReference>
<dbReference type="GO" id="GO:0005886">
    <property type="term" value="C:plasma membrane"/>
    <property type="evidence" value="ECO:0007669"/>
    <property type="project" value="TreeGrafter"/>
</dbReference>
<dbReference type="InterPro" id="IPR036291">
    <property type="entry name" value="NAD(P)-bd_dom_sf"/>
</dbReference>
<dbReference type="Gene3D" id="3.40.50.720">
    <property type="entry name" value="NAD(P)-binding Rossmann-like Domain"/>
    <property type="match status" value="3"/>
</dbReference>
<dbReference type="InterPro" id="IPR014030">
    <property type="entry name" value="Ketoacyl_synth_N"/>
</dbReference>
<dbReference type="GO" id="GO:0006633">
    <property type="term" value="P:fatty acid biosynthetic process"/>
    <property type="evidence" value="ECO:0007669"/>
    <property type="project" value="InterPro"/>
</dbReference>
<dbReference type="Pfam" id="PF02801">
    <property type="entry name" value="Ketoacyl-synt_C"/>
    <property type="match status" value="1"/>
</dbReference>
<dbReference type="PROSITE" id="PS52019">
    <property type="entry name" value="PKS_MFAS_DH"/>
    <property type="match status" value="1"/>
</dbReference>
<dbReference type="PANTHER" id="PTHR43775">
    <property type="entry name" value="FATTY ACID SYNTHASE"/>
    <property type="match status" value="1"/>
</dbReference>
<evidence type="ECO:0000256" key="1">
    <source>
        <dbReference type="ARBA" id="ARBA00022450"/>
    </source>
</evidence>
<dbReference type="Pfam" id="PF13602">
    <property type="entry name" value="ADH_zinc_N_2"/>
    <property type="match status" value="1"/>
</dbReference>
<dbReference type="InterPro" id="IPR042104">
    <property type="entry name" value="PKS_dehydratase_sf"/>
</dbReference>
<dbReference type="SUPFAM" id="SSF51735">
    <property type="entry name" value="NAD(P)-binding Rossmann-fold domains"/>
    <property type="match status" value="3"/>
</dbReference>
<feature type="domain" description="Carrier" evidence="6">
    <location>
        <begin position="1974"/>
        <end position="2048"/>
    </location>
</feature>
<dbReference type="Pfam" id="PF08240">
    <property type="entry name" value="ADH_N"/>
    <property type="match status" value="1"/>
</dbReference>
<feature type="region of interest" description="C-terminal hotdog fold" evidence="5">
    <location>
        <begin position="1007"/>
        <end position="1149"/>
    </location>
</feature>
<dbReference type="PROSITE" id="PS52004">
    <property type="entry name" value="KS3_2"/>
    <property type="match status" value="1"/>
</dbReference>
<dbReference type="STRING" id="137265.SAMN05421684_5063"/>
<evidence type="ECO:0000256" key="4">
    <source>
        <dbReference type="ARBA" id="ARBA00023268"/>
    </source>
</evidence>
<proteinExistence type="predicted"/>
<feature type="active site" description="Proton acceptor; for dehydratase activity" evidence="5">
    <location>
        <position position="907"/>
    </location>
</feature>
<dbReference type="SMART" id="SM00829">
    <property type="entry name" value="PKS_ER"/>
    <property type="match status" value="1"/>
</dbReference>
<evidence type="ECO:0000313" key="9">
    <source>
        <dbReference type="EMBL" id="SDZ44098.1"/>
    </source>
</evidence>
<evidence type="ECO:0000313" key="10">
    <source>
        <dbReference type="Proteomes" id="UP000199632"/>
    </source>
</evidence>
<dbReference type="GO" id="GO:0031177">
    <property type="term" value="F:phosphopantetheine binding"/>
    <property type="evidence" value="ECO:0007669"/>
    <property type="project" value="InterPro"/>
</dbReference>
<dbReference type="InterPro" id="IPR049552">
    <property type="entry name" value="PKS_DH_N"/>
</dbReference>
<dbReference type="Pfam" id="PF14765">
    <property type="entry name" value="PS-DH"/>
    <property type="match status" value="1"/>
</dbReference>
<evidence type="ECO:0000259" key="8">
    <source>
        <dbReference type="PROSITE" id="PS52019"/>
    </source>
</evidence>
<dbReference type="FunFam" id="3.40.50.720:FF:000209">
    <property type="entry name" value="Polyketide synthase Pks12"/>
    <property type="match status" value="1"/>
</dbReference>
<dbReference type="InterPro" id="IPR016035">
    <property type="entry name" value="Acyl_Trfase/lysoPLipase"/>
</dbReference>
<dbReference type="InterPro" id="IPR013154">
    <property type="entry name" value="ADH-like_N"/>
</dbReference>
<evidence type="ECO:0000256" key="3">
    <source>
        <dbReference type="ARBA" id="ARBA00022679"/>
    </source>
</evidence>
<feature type="domain" description="PKS/mFAS DH" evidence="8">
    <location>
        <begin position="874"/>
        <end position="1149"/>
    </location>
</feature>
<keyword evidence="2" id="KW-0597">Phosphoprotein</keyword>
<feature type="active site" description="Proton donor; for dehydratase activity" evidence="5">
    <location>
        <position position="1067"/>
    </location>
</feature>
<dbReference type="Pfam" id="PF08659">
    <property type="entry name" value="KR"/>
    <property type="match status" value="1"/>
</dbReference>
<protein>
    <submittedName>
        <fullName evidence="9">Polyketide synthase 2/polyketide synthase 5</fullName>
    </submittedName>
</protein>
<dbReference type="GO" id="GO:0005737">
    <property type="term" value="C:cytoplasm"/>
    <property type="evidence" value="ECO:0007669"/>
    <property type="project" value="TreeGrafter"/>
</dbReference>